<keyword evidence="1" id="KW-0472">Membrane</keyword>
<feature type="transmembrane region" description="Helical" evidence="1">
    <location>
        <begin position="6"/>
        <end position="26"/>
    </location>
</feature>
<name>A0ABQ4KA44_9BACI</name>
<proteinExistence type="predicted"/>
<accession>A0ABQ4KA44</accession>
<keyword evidence="1" id="KW-1133">Transmembrane helix</keyword>
<sequence>MNRDITYVFLSTLINPYAAFFLKVLLKLPFVSADITVESLDNHSSLSQKKLDKLQEKTKVFDQKLKNIVLHLKSKGYNKSEIINKLDNELKTYNIHFYGLPKSVYDIWDRLDEV</sequence>
<comment type="caution">
    <text evidence="2">The sequence shown here is derived from an EMBL/GenBank/DDBJ whole genome shotgun (WGS) entry which is preliminary data.</text>
</comment>
<keyword evidence="3" id="KW-1185">Reference proteome</keyword>
<gene>
    <name evidence="2" type="ORF">J1TS3_37330</name>
</gene>
<dbReference type="EMBL" id="BOQT01000018">
    <property type="protein sequence ID" value="GIN22599.1"/>
    <property type="molecule type" value="Genomic_DNA"/>
</dbReference>
<dbReference type="RefSeq" id="WP_212963715.1">
    <property type="nucleotide sequence ID" value="NZ_BOQT01000018.1"/>
</dbReference>
<reference evidence="2 3" key="1">
    <citation type="submission" date="2021-03" db="EMBL/GenBank/DDBJ databases">
        <title>Antimicrobial resistance genes in bacteria isolated from Japanese honey, and their potential for conferring macrolide and lincosamide resistance in the American foulbrood pathogen Paenibacillus larvae.</title>
        <authorList>
            <person name="Okamoto M."/>
            <person name="Kumagai M."/>
            <person name="Kanamori H."/>
            <person name="Takamatsu D."/>
        </authorList>
    </citation>
    <scope>NUCLEOTIDE SEQUENCE [LARGE SCALE GENOMIC DNA]</scope>
    <source>
        <strain evidence="2 3">J1TS3</strain>
    </source>
</reference>
<dbReference type="Proteomes" id="UP000680279">
    <property type="component" value="Unassembled WGS sequence"/>
</dbReference>
<evidence type="ECO:0000313" key="3">
    <source>
        <dbReference type="Proteomes" id="UP000680279"/>
    </source>
</evidence>
<protein>
    <submittedName>
        <fullName evidence="2">Uncharacterized protein</fullName>
    </submittedName>
</protein>
<evidence type="ECO:0000313" key="2">
    <source>
        <dbReference type="EMBL" id="GIN22599.1"/>
    </source>
</evidence>
<evidence type="ECO:0000256" key="1">
    <source>
        <dbReference type="SAM" id="Phobius"/>
    </source>
</evidence>
<keyword evidence="1" id="KW-0812">Transmembrane</keyword>
<organism evidence="2 3">
    <name type="scientific">Siminovitchia fordii</name>
    <dbReference type="NCBI Taxonomy" id="254759"/>
    <lineage>
        <taxon>Bacteria</taxon>
        <taxon>Bacillati</taxon>
        <taxon>Bacillota</taxon>
        <taxon>Bacilli</taxon>
        <taxon>Bacillales</taxon>
        <taxon>Bacillaceae</taxon>
        <taxon>Siminovitchia</taxon>
    </lineage>
</organism>